<dbReference type="InterPro" id="IPR035919">
    <property type="entry name" value="EAL_sf"/>
</dbReference>
<dbReference type="Pfam" id="PF00563">
    <property type="entry name" value="EAL"/>
    <property type="match status" value="1"/>
</dbReference>
<comment type="caution">
    <text evidence="3">The sequence shown here is derived from an EMBL/GenBank/DDBJ whole genome shotgun (WGS) entry which is preliminary data.</text>
</comment>
<dbReference type="SMART" id="SM01080">
    <property type="entry name" value="CHASE2"/>
    <property type="match status" value="1"/>
</dbReference>
<keyword evidence="1" id="KW-0472">Membrane</keyword>
<dbReference type="Gene3D" id="3.20.20.450">
    <property type="entry name" value="EAL domain"/>
    <property type="match status" value="1"/>
</dbReference>
<dbReference type="Gene3D" id="3.30.70.270">
    <property type="match status" value="1"/>
</dbReference>
<dbReference type="InterPro" id="IPR007890">
    <property type="entry name" value="CHASE2"/>
</dbReference>
<evidence type="ECO:0000256" key="1">
    <source>
        <dbReference type="SAM" id="Phobius"/>
    </source>
</evidence>
<dbReference type="SUPFAM" id="SSF141868">
    <property type="entry name" value="EAL domain-like"/>
    <property type="match status" value="1"/>
</dbReference>
<dbReference type="EMBL" id="JALMLT010000001">
    <property type="protein sequence ID" value="MDT8758437.1"/>
    <property type="molecule type" value="Genomic_DNA"/>
</dbReference>
<gene>
    <name evidence="3" type="ORF">MZO42_06990</name>
</gene>
<dbReference type="Pfam" id="PF05226">
    <property type="entry name" value="CHASE2"/>
    <property type="match status" value="1"/>
</dbReference>
<protein>
    <submittedName>
        <fullName evidence="3">EAL domain-containing protein</fullName>
    </submittedName>
</protein>
<organism evidence="3">
    <name type="scientific">Sphingomonas psychrotolerans</name>
    <dbReference type="NCBI Taxonomy" id="1327635"/>
    <lineage>
        <taxon>Bacteria</taxon>
        <taxon>Pseudomonadati</taxon>
        <taxon>Pseudomonadota</taxon>
        <taxon>Alphaproteobacteria</taxon>
        <taxon>Sphingomonadales</taxon>
        <taxon>Sphingomonadaceae</taxon>
        <taxon>Sphingomonas</taxon>
    </lineage>
</organism>
<dbReference type="PANTHER" id="PTHR33121:SF79">
    <property type="entry name" value="CYCLIC DI-GMP PHOSPHODIESTERASE PDED-RELATED"/>
    <property type="match status" value="1"/>
</dbReference>
<name>A0ABU3N1S2_9SPHN</name>
<feature type="transmembrane region" description="Helical" evidence="1">
    <location>
        <begin position="274"/>
        <end position="292"/>
    </location>
</feature>
<dbReference type="CDD" id="cd01948">
    <property type="entry name" value="EAL"/>
    <property type="match status" value="1"/>
</dbReference>
<feature type="domain" description="EAL" evidence="2">
    <location>
        <begin position="512"/>
        <end position="765"/>
    </location>
</feature>
<dbReference type="PROSITE" id="PS50883">
    <property type="entry name" value="EAL"/>
    <property type="match status" value="1"/>
</dbReference>
<keyword evidence="1" id="KW-1133">Transmembrane helix</keyword>
<dbReference type="InterPro" id="IPR043128">
    <property type="entry name" value="Rev_trsase/Diguanyl_cyclase"/>
</dbReference>
<dbReference type="InterPro" id="IPR050706">
    <property type="entry name" value="Cyclic-di-GMP_PDE-like"/>
</dbReference>
<dbReference type="InterPro" id="IPR000160">
    <property type="entry name" value="GGDEF_dom"/>
</dbReference>
<evidence type="ECO:0000259" key="2">
    <source>
        <dbReference type="PROSITE" id="PS50883"/>
    </source>
</evidence>
<feature type="transmembrane region" description="Helical" evidence="1">
    <location>
        <begin position="327"/>
        <end position="347"/>
    </location>
</feature>
<dbReference type="SUPFAM" id="SSF55073">
    <property type="entry name" value="Nucleotide cyclase"/>
    <property type="match status" value="1"/>
</dbReference>
<keyword evidence="1" id="KW-0812">Transmembrane</keyword>
<evidence type="ECO:0000313" key="3">
    <source>
        <dbReference type="EMBL" id="MDT8758437.1"/>
    </source>
</evidence>
<dbReference type="InterPro" id="IPR029787">
    <property type="entry name" value="Nucleotide_cyclase"/>
</dbReference>
<reference evidence="3" key="1">
    <citation type="submission" date="2022-04" db="EMBL/GenBank/DDBJ databases">
        <title>Tomato heritable bacteria conferring resistance against bacterial wilt.</title>
        <authorList>
            <person name="Yin J."/>
        </authorList>
    </citation>
    <scope>NUCLEOTIDE SEQUENCE</scope>
    <source>
        <strain evidence="3">Cra20</strain>
    </source>
</reference>
<accession>A0ABU3N1S2</accession>
<dbReference type="PANTHER" id="PTHR33121">
    <property type="entry name" value="CYCLIC DI-GMP PHOSPHODIESTERASE PDEF"/>
    <property type="match status" value="1"/>
</dbReference>
<feature type="transmembrane region" description="Helical" evidence="1">
    <location>
        <begin position="299"/>
        <end position="321"/>
    </location>
</feature>
<dbReference type="SMART" id="SM00267">
    <property type="entry name" value="GGDEF"/>
    <property type="match status" value="1"/>
</dbReference>
<dbReference type="SMART" id="SM00052">
    <property type="entry name" value="EAL"/>
    <property type="match status" value="1"/>
</dbReference>
<sequence>MTRISTFSHHWRIAALVAAMLSGVLAGTSGIGVGAERALHGLRAQIREHDASGDIHVVEIDARSIAAIARWPWPRSNYARLIDQLRAAGAANIAFDVDFSSESLPDEDAIFAAALNRAGGKIILPTFAQQAGGGQEGWVDSLPIPILRDNATLAAVSILPDSDGYVRRAPIGTMTGGFPRPSLSAMVAGVNGAAGQDFPVDYSIDPDTIPRHSFIDIRNGNFDRQAIAGKHVVIGATAVELGDRYAVPNHGVIPGVVIQALAAETLAGGIPREIGWQLPLLLALGLGAAVLYGRTRAELAVAAISAPIIVFAATLLAEALLHCVVPLVPAFVALGFVTAAASAMRLFNAARRRRAHDAATGLPNRIALRDAMRTYSGAGVIAARIAGFDKLAAVLGDAATADLVRRLRDRVALAAEGSTIYRIEDRVLAWRCYDEDQLESRLHMLRAKMLDPVEVGGRRVDVTLAFGFAPQLPTEAADHVVAQASLAADRALNDGTGWHFHDAGEDEVVDRELSLLGELDQAAGKGELQVVYQPKLDLRDNRIVSVEALVRWHHGTRGFLRPDLFIPLAERNDRIAGLTLHVLRQTISDLLEWRSRGHLITAAVNISAKLLSSPQFIADLRELVAASGIAPEMLTFEVTESAAMNDPAKAVAALESFKRLGIAISMDDYGTGQSTLSYLKELPLDELKIDRSFVQFAHENRGDGVLVRSTVNLAHELGLKVVAEGVEDPACLDFLRMIGCDMVQGYLISRPVPASELPALLGRSYAEAA</sequence>
<dbReference type="InterPro" id="IPR001633">
    <property type="entry name" value="EAL_dom"/>
</dbReference>
<proteinExistence type="predicted"/>